<accession>A0AAQ3MCX0</accession>
<dbReference type="Proteomes" id="UP001303373">
    <property type="component" value="Chromosome 13"/>
</dbReference>
<feature type="compositionally biased region" description="Basic residues" evidence="5">
    <location>
        <begin position="352"/>
        <end position="361"/>
    </location>
</feature>
<evidence type="ECO:0000313" key="7">
    <source>
        <dbReference type="EMBL" id="WPH04511.1"/>
    </source>
</evidence>
<dbReference type="PANTHER" id="PTHR13484">
    <property type="entry name" value="FIP1-LIKE 1 PROTEIN"/>
    <property type="match status" value="1"/>
</dbReference>
<evidence type="ECO:0000313" key="8">
    <source>
        <dbReference type="Proteomes" id="UP001303373"/>
    </source>
</evidence>
<dbReference type="GO" id="GO:0005847">
    <property type="term" value="C:mRNA cleavage and polyadenylation specificity factor complex"/>
    <property type="evidence" value="ECO:0007669"/>
    <property type="project" value="TreeGrafter"/>
</dbReference>
<evidence type="ECO:0000256" key="1">
    <source>
        <dbReference type="ARBA" id="ARBA00004123"/>
    </source>
</evidence>
<proteinExistence type="inferred from homology"/>
<evidence type="ECO:0000256" key="5">
    <source>
        <dbReference type="SAM" id="MobiDB-lite"/>
    </source>
</evidence>
<organism evidence="7 8">
    <name type="scientific">Acrodontium crateriforme</name>
    <dbReference type="NCBI Taxonomy" id="150365"/>
    <lineage>
        <taxon>Eukaryota</taxon>
        <taxon>Fungi</taxon>
        <taxon>Dikarya</taxon>
        <taxon>Ascomycota</taxon>
        <taxon>Pezizomycotina</taxon>
        <taxon>Dothideomycetes</taxon>
        <taxon>Dothideomycetidae</taxon>
        <taxon>Mycosphaerellales</taxon>
        <taxon>Teratosphaeriaceae</taxon>
        <taxon>Acrodontium</taxon>
    </lineage>
</organism>
<evidence type="ECO:0000256" key="2">
    <source>
        <dbReference type="ARBA" id="ARBA00007459"/>
    </source>
</evidence>
<protein>
    <recommendedName>
        <fullName evidence="6">Pre-mRNA polyadenylation factor Fip1 domain-containing protein</fullName>
    </recommendedName>
</protein>
<keyword evidence="8" id="KW-1185">Reference proteome</keyword>
<dbReference type="EMBL" id="CP138592">
    <property type="protein sequence ID" value="WPH04511.1"/>
    <property type="molecule type" value="Genomic_DNA"/>
</dbReference>
<comment type="similarity">
    <text evidence="2">Belongs to the FIP1 family.</text>
</comment>
<feature type="compositionally biased region" description="Polar residues" evidence="5">
    <location>
        <begin position="300"/>
        <end position="309"/>
    </location>
</feature>
<feature type="region of interest" description="Disordered" evidence="5">
    <location>
        <begin position="1"/>
        <end position="137"/>
    </location>
</feature>
<feature type="region of interest" description="Disordered" evidence="5">
    <location>
        <begin position="333"/>
        <end position="361"/>
    </location>
</feature>
<feature type="compositionally biased region" description="Basic and acidic residues" evidence="5">
    <location>
        <begin position="60"/>
        <end position="73"/>
    </location>
</feature>
<evidence type="ECO:0000259" key="6">
    <source>
        <dbReference type="Pfam" id="PF05182"/>
    </source>
</evidence>
<feature type="domain" description="Pre-mRNA polyadenylation factor Fip1" evidence="6">
    <location>
        <begin position="159"/>
        <end position="202"/>
    </location>
</feature>
<comment type="subcellular location">
    <subcellularLocation>
        <location evidence="1">Nucleus</location>
    </subcellularLocation>
</comment>
<dbReference type="InterPro" id="IPR051187">
    <property type="entry name" value="Pre-mRNA_3'-end_processing_reg"/>
</dbReference>
<dbReference type="Pfam" id="PF05182">
    <property type="entry name" value="Fip1"/>
    <property type="match status" value="1"/>
</dbReference>
<feature type="compositionally biased region" description="Gly residues" evidence="5">
    <location>
        <begin position="337"/>
        <end position="351"/>
    </location>
</feature>
<reference evidence="7 8" key="1">
    <citation type="submission" date="2023-11" db="EMBL/GenBank/DDBJ databases">
        <title>An acidophilic fungus is an integral part of prey digestion in a carnivorous sundew plant.</title>
        <authorList>
            <person name="Tsai I.J."/>
        </authorList>
    </citation>
    <scope>NUCLEOTIDE SEQUENCE [LARGE SCALE GENOMIC DNA]</scope>
    <source>
        <strain evidence="7">169a</strain>
    </source>
</reference>
<keyword evidence="4" id="KW-0539">Nucleus</keyword>
<sequence>MEDDEDDFYGSGDPNSQNNTHATQYGDSEMETRDDHAGGQDGDGDEEEESEEDEDDVEFTLEKPEGAKADPPRQARKSTPAPAADRPSSTAQLHDQQNQPPSTIRPSSTAPQTHSGGPGTTLTYNGKPGSDFPAPHTSTLDINAIPIWPGTGKPLTSLDIDADLAEHTKPWRLPGTDQTDYFNYGFDEYAWAAYCIRQQSMRKDIAENAEADSRLKAMFGGPGAGAGAPGGIPGGMGGGGGMNVPNGMPDPEQLMQQMMAQGMNPADMNFEQFMAMAGGPMGGGGPPNGPAAMSGGFPPNSISPANNSGFAPPQGGQGGMGGYSAQQMAMMQDGSGAPQGPGSMMGGGRGGRGGRRGRGYY</sequence>
<dbReference type="PANTHER" id="PTHR13484:SF0">
    <property type="entry name" value="PRE-MRNA 3'-END-PROCESSING FACTOR FIP1"/>
    <property type="match status" value="1"/>
</dbReference>
<feature type="compositionally biased region" description="Polar residues" evidence="5">
    <location>
        <begin position="13"/>
        <end position="26"/>
    </location>
</feature>
<evidence type="ECO:0000256" key="4">
    <source>
        <dbReference type="ARBA" id="ARBA00023242"/>
    </source>
</evidence>
<feature type="compositionally biased region" description="Polar residues" evidence="5">
    <location>
        <begin position="87"/>
        <end position="124"/>
    </location>
</feature>
<dbReference type="GO" id="GO:0006397">
    <property type="term" value="P:mRNA processing"/>
    <property type="evidence" value="ECO:0007669"/>
    <property type="project" value="UniProtKB-KW"/>
</dbReference>
<keyword evidence="3" id="KW-0507">mRNA processing</keyword>
<gene>
    <name evidence="7" type="ORF">R9X50_00740300</name>
</gene>
<dbReference type="InterPro" id="IPR007854">
    <property type="entry name" value="Fip1_dom"/>
</dbReference>
<dbReference type="AlphaFoldDB" id="A0AAQ3MCX0"/>
<name>A0AAQ3MCX0_9PEZI</name>
<evidence type="ECO:0000256" key="3">
    <source>
        <dbReference type="ARBA" id="ARBA00022664"/>
    </source>
</evidence>
<feature type="compositionally biased region" description="Acidic residues" evidence="5">
    <location>
        <begin position="42"/>
        <end position="59"/>
    </location>
</feature>
<feature type="region of interest" description="Disordered" evidence="5">
    <location>
        <begin position="285"/>
        <end position="321"/>
    </location>
</feature>